<proteinExistence type="inferred from homology"/>
<keyword evidence="3 11" id="KW-0894">Sodium channel</keyword>
<dbReference type="GO" id="GO:0015280">
    <property type="term" value="F:ligand-gated sodium channel activity"/>
    <property type="evidence" value="ECO:0007669"/>
    <property type="project" value="TreeGrafter"/>
</dbReference>
<comment type="caution">
    <text evidence="13">The sequence shown here is derived from an EMBL/GenBank/DDBJ whole genome shotgun (WGS) entry which is preliminary data.</text>
</comment>
<evidence type="ECO:0000256" key="9">
    <source>
        <dbReference type="ARBA" id="ARBA00023201"/>
    </source>
</evidence>
<comment type="similarity">
    <text evidence="11">Belongs to the amiloride-sensitive sodium channel (TC 1.A.6) family.</text>
</comment>
<dbReference type="InterPro" id="IPR001873">
    <property type="entry name" value="ENaC"/>
</dbReference>
<evidence type="ECO:0000256" key="11">
    <source>
        <dbReference type="RuleBase" id="RU000679"/>
    </source>
</evidence>
<name>A0A9Q1BF05_HOLLE</name>
<evidence type="ECO:0000256" key="6">
    <source>
        <dbReference type="ARBA" id="ARBA00023053"/>
    </source>
</evidence>
<dbReference type="Gene3D" id="1.10.287.770">
    <property type="entry name" value="YojJ-like"/>
    <property type="match status" value="1"/>
</dbReference>
<feature type="transmembrane region" description="Helical" evidence="12">
    <location>
        <begin position="614"/>
        <end position="637"/>
    </location>
</feature>
<keyword evidence="4 11" id="KW-0812">Transmembrane</keyword>
<reference evidence="13" key="1">
    <citation type="submission" date="2021-10" db="EMBL/GenBank/DDBJ databases">
        <title>Tropical sea cucumber genome reveals ecological adaptation and Cuvierian tubules defense mechanism.</title>
        <authorList>
            <person name="Chen T."/>
        </authorList>
    </citation>
    <scope>NUCLEOTIDE SEQUENCE</scope>
    <source>
        <strain evidence="13">Nanhai2018</strain>
        <tissue evidence="13">Muscle</tissue>
    </source>
</reference>
<accession>A0A9Q1BF05</accession>
<keyword evidence="5 12" id="KW-1133">Transmembrane helix</keyword>
<evidence type="ECO:0000256" key="4">
    <source>
        <dbReference type="ARBA" id="ARBA00022692"/>
    </source>
</evidence>
<keyword evidence="10 11" id="KW-0407">Ion channel</keyword>
<evidence type="ECO:0000256" key="2">
    <source>
        <dbReference type="ARBA" id="ARBA00022448"/>
    </source>
</evidence>
<keyword evidence="7 11" id="KW-0406">Ion transport</keyword>
<evidence type="ECO:0000256" key="7">
    <source>
        <dbReference type="ARBA" id="ARBA00023065"/>
    </source>
</evidence>
<comment type="subcellular location">
    <subcellularLocation>
        <location evidence="1">Membrane</location>
        <topology evidence="1">Multi-pass membrane protein</topology>
    </subcellularLocation>
</comment>
<evidence type="ECO:0000256" key="3">
    <source>
        <dbReference type="ARBA" id="ARBA00022461"/>
    </source>
</evidence>
<keyword evidence="2 11" id="KW-0813">Transport</keyword>
<evidence type="ECO:0000256" key="12">
    <source>
        <dbReference type="SAM" id="Phobius"/>
    </source>
</evidence>
<keyword evidence="9 11" id="KW-0739">Sodium transport</keyword>
<keyword evidence="14" id="KW-1185">Reference proteome</keyword>
<dbReference type="Pfam" id="PF00858">
    <property type="entry name" value="ASC"/>
    <property type="match status" value="1"/>
</dbReference>
<organism evidence="13 14">
    <name type="scientific">Holothuria leucospilota</name>
    <name type="common">Black long sea cucumber</name>
    <name type="synonym">Mertensiothuria leucospilota</name>
    <dbReference type="NCBI Taxonomy" id="206669"/>
    <lineage>
        <taxon>Eukaryota</taxon>
        <taxon>Metazoa</taxon>
        <taxon>Echinodermata</taxon>
        <taxon>Eleutherozoa</taxon>
        <taxon>Echinozoa</taxon>
        <taxon>Holothuroidea</taxon>
        <taxon>Aspidochirotacea</taxon>
        <taxon>Aspidochirotida</taxon>
        <taxon>Holothuriidae</taxon>
        <taxon>Holothuria</taxon>
    </lineage>
</organism>
<evidence type="ECO:0000256" key="8">
    <source>
        <dbReference type="ARBA" id="ARBA00023136"/>
    </source>
</evidence>
<evidence type="ECO:0000313" key="14">
    <source>
        <dbReference type="Proteomes" id="UP001152320"/>
    </source>
</evidence>
<sequence length="654" mass="75174">MGPTPALVRKTQVTVIHSSYGGFEEPVVSLPDGTNLERPPSYVQPSTDVKKHKTLSEKLHDFADDTTAHGIPRIISRPNYLSKLFWLILVIGAFYLFGSQGWEIVSDFYSYNTKIELVTKREINFPAVTVCNLNRMARSKLLGTRFEGIIDIDGGWGFDEGETNYDWFFDFSSDWWNAYSYAGSYGYSGSPSYSGGLGGGRKKRNLMDNDDAEADMPLERSKRMGGSYSSSYGSYYNNYYYYNQGSYGYNYNNYYNYYGGSYYYYYDFADWGYYDFSWVFEYDNYYDWGDVTDENDWQGFYDASTSEDFSDILDVINPTAEELQLYGHEPDDFIIQCTFDKRMCNYTDFRMFQNRHYGNCFTFNGKLQDEPMSVVRNSSKAGSQYGLHLTLFIEQPEYIGLLTPDSGVRVDVHPNDVFSYPEDTGISAGTGQSTAIGIRQTELTRLESPWGECTSSGISYLYDQFFSYTQRSCEKGCLLETMADRCSCVTEIYTTFDAPKCSFLNSTQQRCRQLVEELFNNDELNCVCPTPCHEFAYNVQATTTLWPSERYEEHLYSRVSQKNEIVAQVLQNVEATRKNLARVKVYFEDLNYQSIEQVKAHTLYSILGSVGGLMGLYVGISVITVFEFIILIFDIFYHCLKVIFCRKKVQPVVT</sequence>
<evidence type="ECO:0000256" key="1">
    <source>
        <dbReference type="ARBA" id="ARBA00004141"/>
    </source>
</evidence>
<dbReference type="PRINTS" id="PR01078">
    <property type="entry name" value="AMINACHANNEL"/>
</dbReference>
<protein>
    <submittedName>
        <fullName evidence="13">Amiloride-sensitive sodium channel subunit gamma</fullName>
    </submittedName>
</protein>
<dbReference type="OrthoDB" id="6021021at2759"/>
<dbReference type="GO" id="GO:0005886">
    <property type="term" value="C:plasma membrane"/>
    <property type="evidence" value="ECO:0007669"/>
    <property type="project" value="TreeGrafter"/>
</dbReference>
<evidence type="ECO:0000256" key="10">
    <source>
        <dbReference type="ARBA" id="ARBA00023303"/>
    </source>
</evidence>
<dbReference type="Proteomes" id="UP001152320">
    <property type="component" value="Chromosome 20"/>
</dbReference>
<dbReference type="AlphaFoldDB" id="A0A9Q1BF05"/>
<feature type="transmembrane region" description="Helical" evidence="12">
    <location>
        <begin position="84"/>
        <end position="102"/>
    </location>
</feature>
<gene>
    <name evidence="13" type="ORF">HOLleu_37782</name>
</gene>
<dbReference type="EMBL" id="JAIZAY010000020">
    <property type="protein sequence ID" value="KAJ8022789.1"/>
    <property type="molecule type" value="Genomic_DNA"/>
</dbReference>
<dbReference type="PANTHER" id="PTHR11690">
    <property type="entry name" value="AMILORIDE-SENSITIVE SODIUM CHANNEL-RELATED"/>
    <property type="match status" value="1"/>
</dbReference>
<dbReference type="PANTHER" id="PTHR11690:SF248">
    <property type="entry name" value="PICKPOCKET 17, ISOFORM A"/>
    <property type="match status" value="1"/>
</dbReference>
<dbReference type="Gene3D" id="2.60.470.10">
    <property type="entry name" value="Acid-sensing ion channels like domains"/>
    <property type="match status" value="1"/>
</dbReference>
<evidence type="ECO:0000256" key="5">
    <source>
        <dbReference type="ARBA" id="ARBA00022989"/>
    </source>
</evidence>
<keyword evidence="6" id="KW-0915">Sodium</keyword>
<keyword evidence="8 12" id="KW-0472">Membrane</keyword>
<evidence type="ECO:0000313" key="13">
    <source>
        <dbReference type="EMBL" id="KAJ8022789.1"/>
    </source>
</evidence>